<evidence type="ECO:0000256" key="2">
    <source>
        <dbReference type="SAM" id="MobiDB-lite"/>
    </source>
</evidence>
<sequence>MSSYTCPECNQKYNGWCKPCNSKHFQNDFNNWTSGNDKIDKLIQNAQLNANDWKVIEWIPYDRFKDVKQIGKGGFGTIHYARWIDGYIGKWDIENQQWKRDREYCEVALKKFDNFVNFNDVLNEMEIHLKICNKYDASIRFYGITQDPETQSYMMVLEYAKDGNLREYLKINFNNINWERKLYNLKLLSLRLMRIHELDVVHQDFHPGNILSSNFEFDDIKISDFGLSKLIGTNPNNPEKKNIFGVLPYIAPEVLSGDEEYTKAADVYSFGIIAYEMITGFPPYPDIPHDKDLAMKICNGLRPKIPFHTPKLITRMIMRCWDARVTHRPTFKELEDELEKYWIDYDKDSEIRIQIKKAEEFSANQESTNTTTTKPPTPLNYQTHPQAIYTSRLLNYSKLPKPKNEENFERELEELTKFTSALSIDVVHQDFHPGNILSSNFEFDDIKISDFGLSKLIGTNPNNPEKKNIFGVLPYIAPEVLSGDEEYTKAADVYSFGIIAYEMITGFPPYPDIPHDKDLAMKICNGLRPKIPFHTPKLITRMIMRCWDARVTHRPTFKELEDELEKYWIDYDKDSEIRIQIKKAEEFSANQESTNTTTTKPPTAYQSTS</sequence>
<comment type="caution">
    <text evidence="4">The sequence shown here is derived from an EMBL/GenBank/DDBJ whole genome shotgun (WGS) entry which is preliminary data.</text>
</comment>
<dbReference type="GO" id="GO:0004674">
    <property type="term" value="F:protein serine/threonine kinase activity"/>
    <property type="evidence" value="ECO:0007669"/>
    <property type="project" value="TreeGrafter"/>
</dbReference>
<name>A0A397JCP0_9GLOM</name>
<dbReference type="PROSITE" id="PS00107">
    <property type="entry name" value="PROTEIN_KINASE_ATP"/>
    <property type="match status" value="1"/>
</dbReference>
<dbReference type="Gene3D" id="1.10.510.10">
    <property type="entry name" value="Transferase(Phosphotransferase) domain 1"/>
    <property type="match status" value="2"/>
</dbReference>
<evidence type="ECO:0000259" key="3">
    <source>
        <dbReference type="PROSITE" id="PS50011"/>
    </source>
</evidence>
<evidence type="ECO:0000313" key="4">
    <source>
        <dbReference type="EMBL" id="RHZ85821.1"/>
    </source>
</evidence>
<reference evidence="4 5" key="1">
    <citation type="submission" date="2018-08" db="EMBL/GenBank/DDBJ databases">
        <title>Genome and evolution of the arbuscular mycorrhizal fungus Diversispora epigaea (formerly Glomus versiforme) and its bacterial endosymbionts.</title>
        <authorList>
            <person name="Sun X."/>
            <person name="Fei Z."/>
            <person name="Harrison M."/>
        </authorList>
    </citation>
    <scope>NUCLEOTIDE SEQUENCE [LARGE SCALE GENOMIC DNA]</scope>
    <source>
        <strain evidence="4 5">IT104</strain>
    </source>
</reference>
<feature type="compositionally biased region" description="Low complexity" evidence="2">
    <location>
        <begin position="589"/>
        <end position="609"/>
    </location>
</feature>
<dbReference type="EMBL" id="PQFF01000057">
    <property type="protein sequence ID" value="RHZ85821.1"/>
    <property type="molecule type" value="Genomic_DNA"/>
</dbReference>
<feature type="binding site" evidence="1">
    <location>
        <position position="90"/>
    </location>
    <ligand>
        <name>ATP</name>
        <dbReference type="ChEBI" id="CHEBI:30616"/>
    </ligand>
</feature>
<feature type="domain" description="Protein kinase" evidence="3">
    <location>
        <begin position="337"/>
        <end position="569"/>
    </location>
</feature>
<feature type="region of interest" description="Disordered" evidence="2">
    <location>
        <begin position="585"/>
        <end position="609"/>
    </location>
</feature>
<organism evidence="4 5">
    <name type="scientific">Diversispora epigaea</name>
    <dbReference type="NCBI Taxonomy" id="1348612"/>
    <lineage>
        <taxon>Eukaryota</taxon>
        <taxon>Fungi</taxon>
        <taxon>Fungi incertae sedis</taxon>
        <taxon>Mucoromycota</taxon>
        <taxon>Glomeromycotina</taxon>
        <taxon>Glomeromycetes</taxon>
        <taxon>Diversisporales</taxon>
        <taxon>Diversisporaceae</taxon>
        <taxon>Diversispora</taxon>
    </lineage>
</organism>
<dbReference type="PANTHER" id="PTHR44329:SF297">
    <property type="entry name" value="RECEPTOR-INTERACTING SERINE_THREONINE-PROTEIN KINASE 3"/>
    <property type="match status" value="1"/>
</dbReference>
<dbReference type="AlphaFoldDB" id="A0A397JCP0"/>
<dbReference type="InterPro" id="IPR011009">
    <property type="entry name" value="Kinase-like_dom_sf"/>
</dbReference>
<dbReference type="STRING" id="1348612.A0A397JCP0"/>
<dbReference type="SUPFAM" id="SSF56112">
    <property type="entry name" value="Protein kinase-like (PK-like)"/>
    <property type="match status" value="2"/>
</dbReference>
<dbReference type="Proteomes" id="UP000266861">
    <property type="component" value="Unassembled WGS sequence"/>
</dbReference>
<feature type="domain" description="Protein kinase" evidence="3">
    <location>
        <begin position="64"/>
        <end position="343"/>
    </location>
</feature>
<keyword evidence="1" id="KW-0547">Nucleotide-binding</keyword>
<protein>
    <recommendedName>
        <fullName evidence="3">Protein kinase domain-containing protein</fullName>
    </recommendedName>
</protein>
<keyword evidence="5" id="KW-1185">Reference proteome</keyword>
<dbReference type="InterPro" id="IPR000719">
    <property type="entry name" value="Prot_kinase_dom"/>
</dbReference>
<dbReference type="Pfam" id="PF07714">
    <property type="entry name" value="PK_Tyr_Ser-Thr"/>
    <property type="match status" value="2"/>
</dbReference>
<dbReference type="InterPro" id="IPR051681">
    <property type="entry name" value="Ser/Thr_Kinases-Pseudokinases"/>
</dbReference>
<accession>A0A397JCP0</accession>
<dbReference type="GO" id="GO:0005524">
    <property type="term" value="F:ATP binding"/>
    <property type="evidence" value="ECO:0007669"/>
    <property type="project" value="UniProtKB-UniRule"/>
</dbReference>
<dbReference type="InterPro" id="IPR017441">
    <property type="entry name" value="Protein_kinase_ATP_BS"/>
</dbReference>
<feature type="region of interest" description="Disordered" evidence="2">
    <location>
        <begin position="363"/>
        <end position="382"/>
    </location>
</feature>
<gene>
    <name evidence="4" type="ORF">Glove_60g153</name>
</gene>
<dbReference type="InterPro" id="IPR001245">
    <property type="entry name" value="Ser-Thr/Tyr_kinase_cat_dom"/>
</dbReference>
<dbReference type="PROSITE" id="PS50011">
    <property type="entry name" value="PROTEIN_KINASE_DOM"/>
    <property type="match status" value="2"/>
</dbReference>
<dbReference type="PANTHER" id="PTHR44329">
    <property type="entry name" value="SERINE/THREONINE-PROTEIN KINASE TNNI3K-RELATED"/>
    <property type="match status" value="1"/>
</dbReference>
<proteinExistence type="predicted"/>
<evidence type="ECO:0000256" key="1">
    <source>
        <dbReference type="PROSITE-ProRule" id="PRU10141"/>
    </source>
</evidence>
<keyword evidence="1" id="KW-0067">ATP-binding</keyword>
<dbReference type="PRINTS" id="PR00109">
    <property type="entry name" value="TYRKINASE"/>
</dbReference>
<evidence type="ECO:0000313" key="5">
    <source>
        <dbReference type="Proteomes" id="UP000266861"/>
    </source>
</evidence>